<feature type="compositionally biased region" description="Polar residues" evidence="1">
    <location>
        <begin position="128"/>
        <end position="140"/>
    </location>
</feature>
<feature type="region of interest" description="Disordered" evidence="1">
    <location>
        <begin position="96"/>
        <end position="144"/>
    </location>
</feature>
<proteinExistence type="predicted"/>
<comment type="caution">
    <text evidence="2">The sequence shown here is derived from an EMBL/GenBank/DDBJ whole genome shotgun (WGS) entry which is preliminary data.</text>
</comment>
<evidence type="ECO:0000256" key="1">
    <source>
        <dbReference type="SAM" id="MobiDB-lite"/>
    </source>
</evidence>
<evidence type="ECO:0000313" key="2">
    <source>
        <dbReference type="EMBL" id="CAG8625051.1"/>
    </source>
</evidence>
<gene>
    <name evidence="2" type="ORF">DEBURN_LOCUS10529</name>
</gene>
<dbReference type="Proteomes" id="UP000789706">
    <property type="component" value="Unassembled WGS sequence"/>
</dbReference>
<sequence length="466" mass="54836">MRAYEVREEQKSFLKNSKDPRPAYFFTKFKYRTLQDDPTSEKLLSLKEKLDTCEYKDDWEEYEDEKNNRKADAHVGFHENLDERLESKKLRWFDSEDDDNEATVASGNFPEKSREEEDEDGASSSASTKAINENQSGNTDNEIKDDIETEGEVDKVITDFLGNVVECSEESKNICLEYTKQYPDGDLIDLRLCSSFLRRIPRSIATPYLSEMDKITESLIPDGVHQFLVQFFSQNISDDEWQIQVDDLRPSEQNNTLMTALVRILRRTLPQFIKAFTLGAQNPLLDIATIEQAHLNAFVHPCLDCALWYLPKIHYEYGEIPSRKHINKNQADGVGFTANNDKFQLVYFEGSRPAEKKVEKEITDAKKISYNLKNLYSEIVKEVIKNRRRLPKKLFVFGEQSFRLRIRLYYLDYCEKFRLNEVDNANLPRDFSEMRDFVYFYESILKWVQDTNRDPHVFHMRMPFFN</sequence>
<reference evidence="2" key="1">
    <citation type="submission" date="2021-06" db="EMBL/GenBank/DDBJ databases">
        <authorList>
            <person name="Kallberg Y."/>
            <person name="Tangrot J."/>
            <person name="Rosling A."/>
        </authorList>
    </citation>
    <scope>NUCLEOTIDE SEQUENCE</scope>
    <source>
        <strain evidence="2">AZ414A</strain>
    </source>
</reference>
<protein>
    <submittedName>
        <fullName evidence="2">3676_t:CDS:1</fullName>
    </submittedName>
</protein>
<dbReference type="AlphaFoldDB" id="A0A9N9D307"/>
<organism evidence="2 3">
    <name type="scientific">Diversispora eburnea</name>
    <dbReference type="NCBI Taxonomy" id="1213867"/>
    <lineage>
        <taxon>Eukaryota</taxon>
        <taxon>Fungi</taxon>
        <taxon>Fungi incertae sedis</taxon>
        <taxon>Mucoromycota</taxon>
        <taxon>Glomeromycotina</taxon>
        <taxon>Glomeromycetes</taxon>
        <taxon>Diversisporales</taxon>
        <taxon>Diversisporaceae</taxon>
        <taxon>Diversispora</taxon>
    </lineage>
</organism>
<dbReference type="OrthoDB" id="2345088at2759"/>
<evidence type="ECO:0000313" key="3">
    <source>
        <dbReference type="Proteomes" id="UP000789706"/>
    </source>
</evidence>
<accession>A0A9N9D307</accession>
<dbReference type="EMBL" id="CAJVPK010003247">
    <property type="protein sequence ID" value="CAG8625051.1"/>
    <property type="molecule type" value="Genomic_DNA"/>
</dbReference>
<name>A0A9N9D307_9GLOM</name>
<keyword evidence="3" id="KW-1185">Reference proteome</keyword>